<keyword evidence="3" id="KW-1185">Reference proteome</keyword>
<dbReference type="OrthoDB" id="10666870at2759"/>
<dbReference type="Proteomes" id="UP000271974">
    <property type="component" value="Unassembled WGS sequence"/>
</dbReference>
<gene>
    <name evidence="2" type="ORF">EGW08_021313</name>
</gene>
<evidence type="ECO:0000313" key="3">
    <source>
        <dbReference type="Proteomes" id="UP000271974"/>
    </source>
</evidence>
<evidence type="ECO:0000256" key="1">
    <source>
        <dbReference type="SAM" id="MobiDB-lite"/>
    </source>
</evidence>
<reference evidence="2 3" key="1">
    <citation type="submission" date="2019-01" db="EMBL/GenBank/DDBJ databases">
        <title>A draft genome assembly of the solar-powered sea slug Elysia chlorotica.</title>
        <authorList>
            <person name="Cai H."/>
            <person name="Li Q."/>
            <person name="Fang X."/>
            <person name="Li J."/>
            <person name="Curtis N.E."/>
            <person name="Altenburger A."/>
            <person name="Shibata T."/>
            <person name="Feng M."/>
            <person name="Maeda T."/>
            <person name="Schwartz J.A."/>
            <person name="Shigenobu S."/>
            <person name="Lundholm N."/>
            <person name="Nishiyama T."/>
            <person name="Yang H."/>
            <person name="Hasebe M."/>
            <person name="Li S."/>
            <person name="Pierce S.K."/>
            <person name="Wang J."/>
        </authorList>
    </citation>
    <scope>NUCLEOTIDE SEQUENCE [LARGE SCALE GENOMIC DNA]</scope>
    <source>
        <strain evidence="2">EC2010</strain>
        <tissue evidence="2">Whole organism of an adult</tissue>
    </source>
</reference>
<evidence type="ECO:0000313" key="2">
    <source>
        <dbReference type="EMBL" id="RUS70923.1"/>
    </source>
</evidence>
<proteinExistence type="predicted"/>
<name>A0A3S1AZ51_ELYCH</name>
<dbReference type="AlphaFoldDB" id="A0A3S1AZ51"/>
<protein>
    <submittedName>
        <fullName evidence="2">Uncharacterized protein</fullName>
    </submittedName>
</protein>
<sequence>MISTPDTQPLVPPALKRIKSDLDLDSVSCEDTFMTPSNLLDDLYDLERLRSPSSGSVSSKMSDDSCVGACCSEDLSHQGHQVSSRVLLNQITPKKSERQARSTVTGLMSQFSQLHCRRSILDRLTDAVGNLFGRMCIRRRRHRGLEQSPPADGDNTETLGAEAASRKEAKTVKSFTGAKKDYSAIPLVDEDFLQQLEDDLCGGEVYEEPTTRHYRSFSEMGPRIELRIGEGVEKLEVEGNKRYHEMSGDHFCH</sequence>
<comment type="caution">
    <text evidence="2">The sequence shown here is derived from an EMBL/GenBank/DDBJ whole genome shotgun (WGS) entry which is preliminary data.</text>
</comment>
<organism evidence="2 3">
    <name type="scientific">Elysia chlorotica</name>
    <name type="common">Eastern emerald elysia</name>
    <name type="synonym">Sea slug</name>
    <dbReference type="NCBI Taxonomy" id="188477"/>
    <lineage>
        <taxon>Eukaryota</taxon>
        <taxon>Metazoa</taxon>
        <taxon>Spiralia</taxon>
        <taxon>Lophotrochozoa</taxon>
        <taxon>Mollusca</taxon>
        <taxon>Gastropoda</taxon>
        <taxon>Heterobranchia</taxon>
        <taxon>Euthyneura</taxon>
        <taxon>Panpulmonata</taxon>
        <taxon>Sacoglossa</taxon>
        <taxon>Placobranchoidea</taxon>
        <taxon>Plakobranchidae</taxon>
        <taxon>Elysia</taxon>
    </lineage>
</organism>
<dbReference type="EMBL" id="RQTK01001304">
    <property type="protein sequence ID" value="RUS70923.1"/>
    <property type="molecule type" value="Genomic_DNA"/>
</dbReference>
<accession>A0A3S1AZ51</accession>
<feature type="region of interest" description="Disordered" evidence="1">
    <location>
        <begin position="143"/>
        <end position="167"/>
    </location>
</feature>